<feature type="signal peptide" evidence="3">
    <location>
        <begin position="1"/>
        <end position="25"/>
    </location>
</feature>
<dbReference type="InterPro" id="IPR036435">
    <property type="entry name" value="Leukocidin/porin_MspA_sf"/>
</dbReference>
<dbReference type="AlphaFoldDB" id="A0A6N4W958"/>
<evidence type="ECO:0000313" key="5">
    <source>
        <dbReference type="Proteomes" id="UP000467249"/>
    </source>
</evidence>
<dbReference type="Pfam" id="PF09203">
    <property type="entry name" value="MspA"/>
    <property type="match status" value="1"/>
</dbReference>
<feature type="compositionally biased region" description="Low complexity" evidence="2">
    <location>
        <begin position="52"/>
        <end position="61"/>
    </location>
</feature>
<protein>
    <recommendedName>
        <fullName evidence="6">MspA protein</fullName>
    </recommendedName>
</protein>
<accession>A0A6N4W958</accession>
<dbReference type="Proteomes" id="UP000467249">
    <property type="component" value="Chromosome"/>
</dbReference>
<dbReference type="Gene3D" id="2.60.40.1650">
    <property type="entry name" value="Porin MspA (Ig-like beta-sandwich domain)"/>
    <property type="match status" value="2"/>
</dbReference>
<name>A0A6N4W958_9MYCO</name>
<evidence type="ECO:0000256" key="2">
    <source>
        <dbReference type="SAM" id="MobiDB-lite"/>
    </source>
</evidence>
<feature type="region of interest" description="Disordered" evidence="2">
    <location>
        <begin position="29"/>
        <end position="61"/>
    </location>
</feature>
<evidence type="ECO:0000256" key="1">
    <source>
        <dbReference type="ARBA" id="ARBA00022729"/>
    </source>
</evidence>
<keyword evidence="1 3" id="KW-0732">Signal</keyword>
<keyword evidence="5" id="KW-1185">Reference proteome</keyword>
<feature type="chain" id="PRO_5026744027" description="MspA protein" evidence="3">
    <location>
        <begin position="26"/>
        <end position="237"/>
    </location>
</feature>
<evidence type="ECO:0008006" key="6">
    <source>
        <dbReference type="Google" id="ProtNLM"/>
    </source>
</evidence>
<gene>
    <name evidence="4" type="ORF">MANY_22200</name>
</gene>
<evidence type="ECO:0000256" key="3">
    <source>
        <dbReference type="SAM" id="SignalP"/>
    </source>
</evidence>
<reference evidence="4 5" key="1">
    <citation type="journal article" date="2019" name="Emerg. Microbes Infect.">
        <title>Comprehensive subspecies identification of 175 nontuberculous mycobacteria species based on 7547 genomic profiles.</title>
        <authorList>
            <person name="Matsumoto Y."/>
            <person name="Kinjo T."/>
            <person name="Motooka D."/>
            <person name="Nabeya D."/>
            <person name="Jung N."/>
            <person name="Uechi K."/>
            <person name="Horii T."/>
            <person name="Iida T."/>
            <person name="Fujita J."/>
            <person name="Nakamura S."/>
        </authorList>
    </citation>
    <scope>NUCLEOTIDE SEQUENCE [LARGE SCALE GENOMIC DNA]</scope>
    <source>
        <strain evidence="4 5">JCM 30275</strain>
    </source>
</reference>
<feature type="compositionally biased region" description="Low complexity" evidence="2">
    <location>
        <begin position="29"/>
        <end position="41"/>
    </location>
</feature>
<sequence length="237" mass="23946">MLHRFATLLSVCLVTAIGTAPNGLADPAADPNAAPAAATAAPAPPPPGGPGVAPIASGAPGTLTTPDGWQLSIGAKNESLEPVASLTNSPWSREYLVDGTFEGAVTGSGKTKLSGGTLEAGYQIGCGITQDDIESISSAGITPGVGIPFVNGSFLPITLGLSASEQIKIDLKPGTINIVPVGKKSFKGTKSRVSITGFRIKIDGCAGQSFIRSYATFTSSTDNTDDVVTYLGVTRVV</sequence>
<dbReference type="SUPFAM" id="SSF56959">
    <property type="entry name" value="Leukocidin-like"/>
    <property type="match status" value="1"/>
</dbReference>
<proteinExistence type="predicted"/>
<dbReference type="EMBL" id="AP022620">
    <property type="protein sequence ID" value="BBZ76883.1"/>
    <property type="molecule type" value="Genomic_DNA"/>
</dbReference>
<evidence type="ECO:0000313" key="4">
    <source>
        <dbReference type="EMBL" id="BBZ76883.1"/>
    </source>
</evidence>
<dbReference type="KEGG" id="many:MANY_22200"/>
<organism evidence="4 5">
    <name type="scientific">Mycolicibacterium anyangense</name>
    <dbReference type="NCBI Taxonomy" id="1431246"/>
    <lineage>
        <taxon>Bacteria</taxon>
        <taxon>Bacillati</taxon>
        <taxon>Actinomycetota</taxon>
        <taxon>Actinomycetes</taxon>
        <taxon>Mycobacteriales</taxon>
        <taxon>Mycobacteriaceae</taxon>
        <taxon>Mycolicibacterium</taxon>
    </lineage>
</organism>
<dbReference type="RefSeq" id="WP_163804279.1">
    <property type="nucleotide sequence ID" value="NZ_AP022620.1"/>
</dbReference>
<dbReference type="InterPro" id="IPR015286">
    <property type="entry name" value="Porin_fam_mycobact-type"/>
</dbReference>